<dbReference type="Proteomes" id="UP001152799">
    <property type="component" value="Chromosome 8"/>
</dbReference>
<name>A0A9N9QRI8_9CUCU</name>
<proteinExistence type="predicted"/>
<dbReference type="PANTHER" id="PTHR10773">
    <property type="entry name" value="DNA-DIRECTED RNA POLYMERASES I, II, AND III SUBUNIT RPABC2"/>
    <property type="match status" value="1"/>
</dbReference>
<evidence type="ECO:0000313" key="3">
    <source>
        <dbReference type="EMBL" id="CAG9772086.1"/>
    </source>
</evidence>
<gene>
    <name evidence="3" type="ORF">CEUTPL_LOCUS12508</name>
</gene>
<feature type="domain" description="DUF7869" evidence="2">
    <location>
        <begin position="604"/>
        <end position="672"/>
    </location>
</feature>
<accession>A0A9N9QRI8</accession>
<dbReference type="InterPro" id="IPR057191">
    <property type="entry name" value="DUF7869"/>
</dbReference>
<dbReference type="OrthoDB" id="6732375at2759"/>
<dbReference type="Pfam" id="PF25273">
    <property type="entry name" value="DUF7869"/>
    <property type="match status" value="1"/>
</dbReference>
<dbReference type="AlphaFoldDB" id="A0A9N9QRI8"/>
<evidence type="ECO:0000256" key="1">
    <source>
        <dbReference type="SAM" id="MobiDB-lite"/>
    </source>
</evidence>
<feature type="compositionally biased region" description="Polar residues" evidence="1">
    <location>
        <begin position="22"/>
        <end position="38"/>
    </location>
</feature>
<keyword evidence="4" id="KW-1185">Reference proteome</keyword>
<evidence type="ECO:0000259" key="2">
    <source>
        <dbReference type="Pfam" id="PF25273"/>
    </source>
</evidence>
<sequence length="781" mass="90298">MSSRGKLMLQMVKEMSEETTECEPQSENNIKPKSQGTSEIKEVQIEPTFLLNCDDVQFEAESSSIIQSQKTPENTSFLQQENQANPSQVFSLEPLQQENNNVTTSSIDSSHQNILGENIFYSVAPLFEDDSEECNNAAKIISDSLDNQHDMHNVAGPSRGSYFYQHDDHEVELADDDSDDSSLIGESSGSEYEPSELENEENEPEDEQENEPDGEQENEQQIAHCNDDTDCEVPKTNTNLTSRGTKRIKTFPVKEKTSRRRIRKPDTWKRRSAAIKRERGESYISYKNQSVPAKTFCSECLCNERCRLKCSTKFDLDSRKLIFEGFYKLDINAKNALLFRSITPLPIVRQRKNAIKHKTSSYKYSMILNNQQVFVCKSAFCALYQISRKKVDIIKEKLKTGSSVPSKDRRGIHTNRPHKINDDVEQAIMTHIKKFPSEESHYSRESNPHKRYLAPNRNMSLMYRLYIEECREQNMPGCFLVKKSTYSRIFSTKFNLSFSHPKSDTCSKCDAGNSNAEHEENVQLGFQLMSRDRERALKDEKVCYITVDLQQTMPLPKITTSKAFYLRQIWFYNLGIQVITTAGHKSVMQTWTEDIAGRGSTEVLLILKGVFKVIDHKFPEVGHTYLDSDRDFGRIEKVLRKQSNIYTPDQYRQLIKTACTRNSTVNDMESYFRDAEIPFRDGIKWIRVVEFGSYLYKESYDEYVPFKKVSLFKNNSPPANYVPPTDIEFPRIGHKRGNISEKKIANIREQMPFILEEHRGFYENIIGIQEEPKPKKARRTK</sequence>
<feature type="compositionally biased region" description="Acidic residues" evidence="1">
    <location>
        <begin position="193"/>
        <end position="218"/>
    </location>
</feature>
<reference evidence="3" key="1">
    <citation type="submission" date="2022-01" db="EMBL/GenBank/DDBJ databases">
        <authorList>
            <person name="King R."/>
        </authorList>
    </citation>
    <scope>NUCLEOTIDE SEQUENCE</scope>
</reference>
<feature type="region of interest" description="Disordered" evidence="1">
    <location>
        <begin position="174"/>
        <end position="271"/>
    </location>
</feature>
<evidence type="ECO:0000313" key="4">
    <source>
        <dbReference type="Proteomes" id="UP001152799"/>
    </source>
</evidence>
<dbReference type="EMBL" id="OU892284">
    <property type="protein sequence ID" value="CAG9772086.1"/>
    <property type="molecule type" value="Genomic_DNA"/>
</dbReference>
<organism evidence="3 4">
    <name type="scientific">Ceutorhynchus assimilis</name>
    <name type="common">cabbage seed weevil</name>
    <dbReference type="NCBI Taxonomy" id="467358"/>
    <lineage>
        <taxon>Eukaryota</taxon>
        <taxon>Metazoa</taxon>
        <taxon>Ecdysozoa</taxon>
        <taxon>Arthropoda</taxon>
        <taxon>Hexapoda</taxon>
        <taxon>Insecta</taxon>
        <taxon>Pterygota</taxon>
        <taxon>Neoptera</taxon>
        <taxon>Endopterygota</taxon>
        <taxon>Coleoptera</taxon>
        <taxon>Polyphaga</taxon>
        <taxon>Cucujiformia</taxon>
        <taxon>Curculionidae</taxon>
        <taxon>Ceutorhynchinae</taxon>
        <taxon>Ceutorhynchus</taxon>
    </lineage>
</organism>
<feature type="compositionally biased region" description="Low complexity" evidence="1">
    <location>
        <begin position="181"/>
        <end position="192"/>
    </location>
</feature>
<dbReference type="PANTHER" id="PTHR10773:SF19">
    <property type="match status" value="1"/>
</dbReference>
<protein>
    <recommendedName>
        <fullName evidence="2">DUF7869 domain-containing protein</fullName>
    </recommendedName>
</protein>
<feature type="region of interest" description="Disordered" evidence="1">
    <location>
        <begin position="12"/>
        <end position="38"/>
    </location>
</feature>